<dbReference type="Gene3D" id="3.60.40.10">
    <property type="entry name" value="PPM-type phosphatase domain"/>
    <property type="match status" value="1"/>
</dbReference>
<dbReference type="InterPro" id="IPR000222">
    <property type="entry name" value="PP2C_BS"/>
</dbReference>
<comment type="caution">
    <text evidence="6">The sequence shown here is derived from an EMBL/GenBank/DDBJ whole genome shotgun (WGS) entry which is preliminary data.</text>
</comment>
<evidence type="ECO:0000256" key="4">
    <source>
        <dbReference type="RuleBase" id="RU003465"/>
    </source>
</evidence>
<dbReference type="EMBL" id="CAXLJM020000164">
    <property type="protein sequence ID" value="CAL8147039.1"/>
    <property type="molecule type" value="Genomic_DNA"/>
</dbReference>
<dbReference type="InterPro" id="IPR001932">
    <property type="entry name" value="PPM-type_phosphatase-like_dom"/>
</dbReference>
<protein>
    <recommendedName>
        <fullName evidence="5">PPM-type phosphatase domain-containing protein</fullName>
    </recommendedName>
</protein>
<reference evidence="6 7" key="1">
    <citation type="submission" date="2024-08" db="EMBL/GenBank/DDBJ databases">
        <authorList>
            <person name="Cucini C."/>
            <person name="Frati F."/>
        </authorList>
    </citation>
    <scope>NUCLEOTIDE SEQUENCE [LARGE SCALE GENOMIC DNA]</scope>
</reference>
<comment type="similarity">
    <text evidence="4">Belongs to the PP2C family.</text>
</comment>
<dbReference type="SMART" id="SM00332">
    <property type="entry name" value="PP2Cc"/>
    <property type="match status" value="1"/>
</dbReference>
<name>A0ABP1S9Q1_9HEXA</name>
<evidence type="ECO:0000313" key="7">
    <source>
        <dbReference type="Proteomes" id="UP001642540"/>
    </source>
</evidence>
<feature type="domain" description="PPM-type phosphatase" evidence="5">
    <location>
        <begin position="26"/>
        <end position="359"/>
    </location>
</feature>
<organism evidence="6 7">
    <name type="scientific">Orchesella dallaii</name>
    <dbReference type="NCBI Taxonomy" id="48710"/>
    <lineage>
        <taxon>Eukaryota</taxon>
        <taxon>Metazoa</taxon>
        <taxon>Ecdysozoa</taxon>
        <taxon>Arthropoda</taxon>
        <taxon>Hexapoda</taxon>
        <taxon>Collembola</taxon>
        <taxon>Entomobryomorpha</taxon>
        <taxon>Entomobryoidea</taxon>
        <taxon>Orchesellidae</taxon>
        <taxon>Orchesellinae</taxon>
        <taxon>Orchesella</taxon>
    </lineage>
</organism>
<keyword evidence="2 4" id="KW-0378">Hydrolase</keyword>
<keyword evidence="7" id="KW-1185">Reference proteome</keyword>
<dbReference type="InterPro" id="IPR015655">
    <property type="entry name" value="PP2C"/>
</dbReference>
<dbReference type="PANTHER" id="PTHR47992">
    <property type="entry name" value="PROTEIN PHOSPHATASE"/>
    <property type="match status" value="1"/>
</dbReference>
<sequence length="360" mass="39927">MAETILKTTGMSTQLSDLNKTVKVSRVAHHSSRGGRPNMEDYLKITSIPDSNSAHLQEETDMDLDMSLNIGYTYVGIFDGHGGDSASRQASTHLENYITSHKDFDSEDDHLVLKAIKDGYLNLQRDMLLQRHTWPKSPSGRLSNCGTTATIVFIKNGKLYIGHVGDSAIILGYEDSDSHPLWKAKQLTTDHKPDSPAELKRILSAGGKVFGDRFGDGEPRIVYDVPVITKGGSGRVTRSTPTRQLPFLNVARSLGDFWSYNPAKEEYIVSPVPDTMVLPLDPNVHRCLILGSDGLWNALSPEHAVNIVYSVEMNGRRRLRCGRKETGLDAAKRLVKRALDNWARKKIRADNTSAVVVVFE</sequence>
<accession>A0ABP1S9Q1</accession>
<evidence type="ECO:0000259" key="5">
    <source>
        <dbReference type="PROSITE" id="PS51746"/>
    </source>
</evidence>
<dbReference type="InterPro" id="IPR036457">
    <property type="entry name" value="PPM-type-like_dom_sf"/>
</dbReference>
<evidence type="ECO:0000256" key="1">
    <source>
        <dbReference type="ARBA" id="ARBA00022723"/>
    </source>
</evidence>
<evidence type="ECO:0000313" key="6">
    <source>
        <dbReference type="EMBL" id="CAL8147039.1"/>
    </source>
</evidence>
<dbReference type="PROSITE" id="PS01032">
    <property type="entry name" value="PPM_1"/>
    <property type="match status" value="1"/>
</dbReference>
<gene>
    <name evidence="6" type="ORF">ODALV1_LOCUS31016</name>
</gene>
<keyword evidence="1" id="KW-0479">Metal-binding</keyword>
<dbReference type="Proteomes" id="UP001642540">
    <property type="component" value="Unassembled WGS sequence"/>
</dbReference>
<proteinExistence type="inferred from homology"/>
<dbReference type="SUPFAM" id="SSF81606">
    <property type="entry name" value="PP2C-like"/>
    <property type="match status" value="1"/>
</dbReference>
<dbReference type="PROSITE" id="PS51746">
    <property type="entry name" value="PPM_2"/>
    <property type="match status" value="1"/>
</dbReference>
<dbReference type="Pfam" id="PF00481">
    <property type="entry name" value="PP2C"/>
    <property type="match status" value="1"/>
</dbReference>
<keyword evidence="3 4" id="KW-0904">Protein phosphatase</keyword>
<evidence type="ECO:0000256" key="2">
    <source>
        <dbReference type="ARBA" id="ARBA00022801"/>
    </source>
</evidence>
<evidence type="ECO:0000256" key="3">
    <source>
        <dbReference type="ARBA" id="ARBA00022912"/>
    </source>
</evidence>
<dbReference type="CDD" id="cd00143">
    <property type="entry name" value="PP2Cc"/>
    <property type="match status" value="1"/>
</dbReference>